<dbReference type="EMBL" id="CAJGYO010000019">
    <property type="protein sequence ID" value="CAD6339320.1"/>
    <property type="molecule type" value="Genomic_DNA"/>
</dbReference>
<keyword evidence="2" id="KW-1185">Reference proteome</keyword>
<sequence length="206" mass="22288">MEFWRSGLLGRVLVCGLVGWAVRDGWVVCRVFKKKSYHQRGLNPAEMASPDDDELQPFPVPIPGSSLPTEHKNNPHLMQYDFPSFDPSMQLPQLMSADQPVPTLLPSHPGVAKAMSSLDVECNLTKLTSNNDSDGMLHVHGAGAGGGVDRFADTTDWSILDKLLASHQNLDQLFHGKVTAASAASPMAAYHQQLMELGGSSSLPSL</sequence>
<dbReference type="OrthoDB" id="1667455at2759"/>
<comment type="caution">
    <text evidence="1">The sequence shown here is derived from an EMBL/GenBank/DDBJ whole genome shotgun (WGS) entry which is preliminary data.</text>
</comment>
<name>A0A811SF45_9POAL</name>
<dbReference type="AlphaFoldDB" id="A0A811SF45"/>
<protein>
    <submittedName>
        <fullName evidence="1">Uncharacterized protein</fullName>
    </submittedName>
</protein>
<dbReference type="Proteomes" id="UP000604825">
    <property type="component" value="Unassembled WGS sequence"/>
</dbReference>
<evidence type="ECO:0000313" key="1">
    <source>
        <dbReference type="EMBL" id="CAD6339320.1"/>
    </source>
</evidence>
<reference evidence="1" key="1">
    <citation type="submission" date="2020-10" db="EMBL/GenBank/DDBJ databases">
        <authorList>
            <person name="Han B."/>
            <person name="Lu T."/>
            <person name="Zhao Q."/>
            <person name="Huang X."/>
            <person name="Zhao Y."/>
        </authorList>
    </citation>
    <scope>NUCLEOTIDE SEQUENCE</scope>
</reference>
<gene>
    <name evidence="1" type="ORF">NCGR_LOCUS63418</name>
</gene>
<organism evidence="1 2">
    <name type="scientific">Miscanthus lutarioriparius</name>
    <dbReference type="NCBI Taxonomy" id="422564"/>
    <lineage>
        <taxon>Eukaryota</taxon>
        <taxon>Viridiplantae</taxon>
        <taxon>Streptophyta</taxon>
        <taxon>Embryophyta</taxon>
        <taxon>Tracheophyta</taxon>
        <taxon>Spermatophyta</taxon>
        <taxon>Magnoliopsida</taxon>
        <taxon>Liliopsida</taxon>
        <taxon>Poales</taxon>
        <taxon>Poaceae</taxon>
        <taxon>PACMAD clade</taxon>
        <taxon>Panicoideae</taxon>
        <taxon>Andropogonodae</taxon>
        <taxon>Andropogoneae</taxon>
        <taxon>Saccharinae</taxon>
        <taxon>Miscanthus</taxon>
    </lineage>
</organism>
<evidence type="ECO:0000313" key="2">
    <source>
        <dbReference type="Proteomes" id="UP000604825"/>
    </source>
</evidence>
<accession>A0A811SF45</accession>
<proteinExistence type="predicted"/>